<dbReference type="EMBL" id="ML977038">
    <property type="protein sequence ID" value="KAF1949383.1"/>
    <property type="molecule type" value="Genomic_DNA"/>
</dbReference>
<feature type="compositionally biased region" description="Basic residues" evidence="1">
    <location>
        <begin position="750"/>
        <end position="765"/>
    </location>
</feature>
<dbReference type="AlphaFoldDB" id="A0A6A5T9M7"/>
<feature type="compositionally biased region" description="Gly residues" evidence="1">
    <location>
        <begin position="80"/>
        <end position="93"/>
    </location>
</feature>
<keyword evidence="3" id="KW-1185">Reference proteome</keyword>
<feature type="compositionally biased region" description="Basic and acidic residues" evidence="1">
    <location>
        <begin position="626"/>
        <end position="672"/>
    </location>
</feature>
<feature type="compositionally biased region" description="Basic and acidic residues" evidence="1">
    <location>
        <begin position="792"/>
        <end position="820"/>
    </location>
</feature>
<protein>
    <submittedName>
        <fullName evidence="2">Uncharacterized protein</fullName>
    </submittedName>
</protein>
<feature type="compositionally biased region" description="Polar residues" evidence="1">
    <location>
        <begin position="687"/>
        <end position="721"/>
    </location>
</feature>
<feature type="region of interest" description="Disordered" evidence="1">
    <location>
        <begin position="539"/>
        <end position="573"/>
    </location>
</feature>
<feature type="compositionally biased region" description="Basic and acidic residues" evidence="1">
    <location>
        <begin position="830"/>
        <end position="871"/>
    </location>
</feature>
<evidence type="ECO:0000313" key="2">
    <source>
        <dbReference type="EMBL" id="KAF1949383.1"/>
    </source>
</evidence>
<feature type="compositionally biased region" description="Basic and acidic residues" evidence="1">
    <location>
        <begin position="539"/>
        <end position="572"/>
    </location>
</feature>
<gene>
    <name evidence="2" type="ORF">CC80DRAFT_598974</name>
</gene>
<evidence type="ECO:0000313" key="3">
    <source>
        <dbReference type="Proteomes" id="UP000800035"/>
    </source>
</evidence>
<reference evidence="2" key="1">
    <citation type="journal article" date="2020" name="Stud. Mycol.">
        <title>101 Dothideomycetes genomes: a test case for predicting lifestyles and emergence of pathogens.</title>
        <authorList>
            <person name="Haridas S."/>
            <person name="Albert R."/>
            <person name="Binder M."/>
            <person name="Bloem J."/>
            <person name="Labutti K."/>
            <person name="Salamov A."/>
            <person name="Andreopoulos B."/>
            <person name="Baker S."/>
            <person name="Barry K."/>
            <person name="Bills G."/>
            <person name="Bluhm B."/>
            <person name="Cannon C."/>
            <person name="Castanera R."/>
            <person name="Culley D."/>
            <person name="Daum C."/>
            <person name="Ezra D."/>
            <person name="Gonzalez J."/>
            <person name="Henrissat B."/>
            <person name="Kuo A."/>
            <person name="Liang C."/>
            <person name="Lipzen A."/>
            <person name="Lutzoni F."/>
            <person name="Magnuson J."/>
            <person name="Mondo S."/>
            <person name="Nolan M."/>
            <person name="Ohm R."/>
            <person name="Pangilinan J."/>
            <person name="Park H.-J."/>
            <person name="Ramirez L."/>
            <person name="Alfaro M."/>
            <person name="Sun H."/>
            <person name="Tritt A."/>
            <person name="Yoshinaga Y."/>
            <person name="Zwiers L.-H."/>
            <person name="Turgeon B."/>
            <person name="Goodwin S."/>
            <person name="Spatafora J."/>
            <person name="Crous P."/>
            <person name="Grigoriev I."/>
        </authorList>
    </citation>
    <scope>NUCLEOTIDE SEQUENCE</scope>
    <source>
        <strain evidence="2">CBS 675.92</strain>
    </source>
</reference>
<feature type="region of interest" description="Disordered" evidence="1">
    <location>
        <begin position="1"/>
        <end position="96"/>
    </location>
</feature>
<proteinExistence type="predicted"/>
<feature type="compositionally biased region" description="Polar residues" evidence="1">
    <location>
        <begin position="29"/>
        <end position="39"/>
    </location>
</feature>
<dbReference type="Proteomes" id="UP000800035">
    <property type="component" value="Unassembled WGS sequence"/>
</dbReference>
<organism evidence="2 3">
    <name type="scientific">Byssothecium circinans</name>
    <dbReference type="NCBI Taxonomy" id="147558"/>
    <lineage>
        <taxon>Eukaryota</taxon>
        <taxon>Fungi</taxon>
        <taxon>Dikarya</taxon>
        <taxon>Ascomycota</taxon>
        <taxon>Pezizomycotina</taxon>
        <taxon>Dothideomycetes</taxon>
        <taxon>Pleosporomycetidae</taxon>
        <taxon>Pleosporales</taxon>
        <taxon>Massarineae</taxon>
        <taxon>Massarinaceae</taxon>
        <taxon>Byssothecium</taxon>
    </lineage>
</organism>
<accession>A0A6A5T9M7</accession>
<name>A0A6A5T9M7_9PLEO</name>
<evidence type="ECO:0000256" key="1">
    <source>
        <dbReference type="SAM" id="MobiDB-lite"/>
    </source>
</evidence>
<feature type="compositionally biased region" description="Basic and acidic residues" evidence="1">
    <location>
        <begin position="600"/>
        <end position="615"/>
    </location>
</feature>
<sequence>MAKKTPNKSQPQSGPQPDSPQPPSAPSSFDQGFDNSQFHGFNGRGRGRGGRFRGGGRGGWDSRSNYQGRGFNSGPDMSGSGFGPGPFGLGRGMDGSPFDGGMNVGPVNIGPIVGPGPMGLNHIPNGNFGMDGVPFPGMDGFPPAPYNAMNPSGQYQHQQDLTVRPVVSPNSPTPPFAHQMASMESNRQRLASGTFPIEDGPFSGQLNGLAPLITASQAAPSTSTLMPMSQERGYDLSAMDSTAPTGFHITRAASDNGKAQSPPLTPLPPFVNEGEPPVNNEGRNTSPAKAQRVIPSVAGIWNQQPHLNASTTAVPNGPRSVSATTAGPHHFGSAYTTHKQFDIMADHNRIPIFTKMAFYDVFSQLRELSKIKRDRIADRLKHMHAKTQSDSEAIEKEYTQTMKTLKYYTAREHEEYPVKVMHANENAIAWFAAAVEPANAGRKDAMLRKALLCMQDASQWAKEVEYDARAVRVCREKIEVLNARALEVLRRYSAVMFEETMRALKYNDVEYFASVEKEKEAVRENDQQKDSVVGVVKEKDVAPEHDQQKKEVVDIGKEEEVVPEDDRKRESTDPLVTATPVVESVVDAGKEKEVVLEGDQKKEPVVHVGEEKAAVPEELSDPGMTAKHDVESVIDAGKEEEVAPEGDQQKESVVDAGKEKEVVPEDDRKQESTDPGMTVKQDVVAAASSSGGDLTGNKTAFDPTSKSFQPMHANKSSSSLDLSGHLKTVSRERSPFEGSDASSIGEKKGIYHVKKTFRKHPRSRKGGQSVGQIFASESNDANNRKAGPANDAAKKELKEKNDGKKAEEMKYGKEFDEKKDGKKFHKKDGKKVWEKKQAGKKNGENHQEKKNGGRFKDKKDGDKGAGTDGEVKVTYAKVLEKQADVGGKAAEKDGDKA</sequence>
<feature type="region of interest" description="Disordered" evidence="1">
    <location>
        <begin position="600"/>
        <end position="871"/>
    </location>
</feature>